<dbReference type="Proteomes" id="UP000013988">
    <property type="component" value="Unassembled WGS sequence"/>
</dbReference>
<dbReference type="AlphaFoldDB" id="R9BVZ0"/>
<dbReference type="PATRIC" id="fig|1202534.3.peg.2739"/>
<evidence type="ECO:0000313" key="2">
    <source>
        <dbReference type="Proteomes" id="UP000013988"/>
    </source>
</evidence>
<sequence length="521" mass="61018">MRYIGPFFRMNKLSQKEINGQLFHLSKEAIRTLVLESKCGLVDSVKNYKKISSSIDITTSGNFSPLLCIYRKSSPNYIHSKNYNGFDEESFKKDIAPITNALMTSSILNLTTYYSKFKDADEKLYSYSQIYKRLAKEQLDFYSVNLRNTEGIFIEKRNLSENNYKGFNLTEKNNKFKFSDQAFMMVSYNLYSMLYEDDDISEDYNKFSLEILQMLNEFKEKIYECSFEEICKILTAINIFYSNSKNNDAKILIVDLTDYLINKFDEKDYYVDTLDFTCLLLINLILSFKHTQMITFNEKAKEINNKLVSLYDDEKEVFLKLSGKKDLKYSCFDITFYFLAIIMYSKESNRYNEYKNMISSLYRKYFINSGLITCWPEAPTLDDAERYRGLTLNSSDMLEENFFRMPTISTPASLGVAPIFNKGISYSKKKDSFSPSGSSFDSFKNMYIYQLIIFLFKDDFMRETNLIKSDLSYRNNDNNQTDETYTDDISLREDTIETPDANLEDIENTILISKNDDLTSN</sequence>
<dbReference type="OrthoDB" id="1949729at2"/>
<accession>R9BVZ0</accession>
<keyword evidence="2" id="KW-1185">Reference proteome</keyword>
<name>R9BVZ0_9CLOT</name>
<gene>
    <name evidence="1" type="ORF">A500_13841</name>
</gene>
<dbReference type="EMBL" id="ASRV01000162">
    <property type="protein sequence ID" value="EOR21217.1"/>
    <property type="molecule type" value="Genomic_DNA"/>
</dbReference>
<comment type="caution">
    <text evidence="1">The sequence shown here is derived from an EMBL/GenBank/DDBJ whole genome shotgun (WGS) entry which is preliminary data.</text>
</comment>
<organism evidence="1 2">
    <name type="scientific">Clostridium sartagoforme AAU1</name>
    <dbReference type="NCBI Taxonomy" id="1202534"/>
    <lineage>
        <taxon>Bacteria</taxon>
        <taxon>Bacillati</taxon>
        <taxon>Bacillota</taxon>
        <taxon>Clostridia</taxon>
        <taxon>Eubacteriales</taxon>
        <taxon>Clostridiaceae</taxon>
        <taxon>Clostridium</taxon>
    </lineage>
</organism>
<evidence type="ECO:0000313" key="1">
    <source>
        <dbReference type="EMBL" id="EOR21217.1"/>
    </source>
</evidence>
<protein>
    <submittedName>
        <fullName evidence="1">Uncharacterized protein</fullName>
    </submittedName>
</protein>
<reference evidence="1 2" key="1">
    <citation type="submission" date="2013-03" db="EMBL/GenBank/DDBJ databases">
        <title>Whole genome shotgun sequencing of Clostridium sartagoforme AAU1.</title>
        <authorList>
            <person name="Joshi C.G."/>
            <person name="Duggirala S.M."/>
            <person name="Nathani N.M."/>
            <person name="Bhatt V.D."/>
            <person name="Patel A.K."/>
            <person name="Pandya P.R."/>
            <person name="KaPatel J.A."/>
        </authorList>
    </citation>
    <scope>NUCLEOTIDE SEQUENCE [LARGE SCALE GENOMIC DNA]</scope>
    <source>
        <strain evidence="1 2">AAU1</strain>
    </source>
</reference>
<proteinExistence type="predicted"/>